<comment type="similarity">
    <text evidence="1">Belongs to the peptidase A1 family.</text>
</comment>
<dbReference type="GO" id="GO:0004190">
    <property type="term" value="F:aspartic-type endopeptidase activity"/>
    <property type="evidence" value="ECO:0007669"/>
    <property type="project" value="InterPro"/>
</dbReference>
<evidence type="ECO:0000256" key="1">
    <source>
        <dbReference type="ARBA" id="ARBA00007447"/>
    </source>
</evidence>
<dbReference type="Proteomes" id="UP000030108">
    <property type="component" value="Unassembled WGS sequence"/>
</dbReference>
<sequence length="152" mass="16487">MHTWVISSTCVAEECSSTKKYDPSKSLTGIKLANKFTVKFTSGLTVLGPLYSDTVTVGGVSAKMQMFTSVNQVQGLLSGVEPTVLGLAVSHEPLHTSPTFIDTLSSINRYPIVYSPFTSPLALAQSYILEEPTQRNIMVIYSTYHAMIQCSG</sequence>
<accession>A0A0A1UIF1</accession>
<gene>
    <name evidence="3" type="ORF">RSOL_280960</name>
</gene>
<dbReference type="InterPro" id="IPR001461">
    <property type="entry name" value="Aspartic_peptidase_A1"/>
</dbReference>
<dbReference type="EMBL" id="JATN01000321">
    <property type="protein sequence ID" value="EUC58839.1"/>
    <property type="molecule type" value="Genomic_DNA"/>
</dbReference>
<dbReference type="Gene3D" id="2.40.70.10">
    <property type="entry name" value="Acid Proteases"/>
    <property type="match status" value="1"/>
</dbReference>
<proteinExistence type="inferred from homology"/>
<dbReference type="Pfam" id="PF00026">
    <property type="entry name" value="Asp"/>
    <property type="match status" value="1"/>
</dbReference>
<dbReference type="PROSITE" id="PS51767">
    <property type="entry name" value="PEPTIDASE_A1"/>
    <property type="match status" value="1"/>
</dbReference>
<evidence type="ECO:0000313" key="4">
    <source>
        <dbReference type="Proteomes" id="UP000030108"/>
    </source>
</evidence>
<dbReference type="SUPFAM" id="SSF50630">
    <property type="entry name" value="Acid proteases"/>
    <property type="match status" value="1"/>
</dbReference>
<evidence type="ECO:0000259" key="2">
    <source>
        <dbReference type="PROSITE" id="PS51767"/>
    </source>
</evidence>
<dbReference type="GO" id="GO:0006508">
    <property type="term" value="P:proteolysis"/>
    <property type="evidence" value="ECO:0007669"/>
    <property type="project" value="UniProtKB-KW"/>
</dbReference>
<keyword evidence="3" id="KW-0378">Hydrolase</keyword>
<name>A0A0A1UIF1_9AGAM</name>
<comment type="caution">
    <text evidence="3">The sequence shown here is derived from an EMBL/GenBank/DDBJ whole genome shotgun (WGS) entry which is preliminary data.</text>
</comment>
<dbReference type="InterPro" id="IPR033121">
    <property type="entry name" value="PEPTIDASE_A1"/>
</dbReference>
<organism evidence="3 4">
    <name type="scientific">Rhizoctonia solani AG-3 Rhs1AP</name>
    <dbReference type="NCBI Taxonomy" id="1086054"/>
    <lineage>
        <taxon>Eukaryota</taxon>
        <taxon>Fungi</taxon>
        <taxon>Dikarya</taxon>
        <taxon>Basidiomycota</taxon>
        <taxon>Agaricomycotina</taxon>
        <taxon>Agaricomycetes</taxon>
        <taxon>Cantharellales</taxon>
        <taxon>Ceratobasidiaceae</taxon>
        <taxon>Rhizoctonia</taxon>
    </lineage>
</organism>
<dbReference type="InterPro" id="IPR021109">
    <property type="entry name" value="Peptidase_aspartic_dom_sf"/>
</dbReference>
<protein>
    <submittedName>
        <fullName evidence="3">Eukaryotic aspartyl protease</fullName>
    </submittedName>
</protein>
<dbReference type="OrthoDB" id="2747330at2759"/>
<feature type="domain" description="Peptidase A1" evidence="2">
    <location>
        <begin position="1"/>
        <end position="152"/>
    </location>
</feature>
<evidence type="ECO:0000313" key="3">
    <source>
        <dbReference type="EMBL" id="EUC58839.1"/>
    </source>
</evidence>
<keyword evidence="3" id="KW-0645">Protease</keyword>
<dbReference type="PANTHER" id="PTHR47966:SF51">
    <property type="entry name" value="BETA-SITE APP-CLEAVING ENZYME, ISOFORM A-RELATED"/>
    <property type="match status" value="1"/>
</dbReference>
<dbReference type="AlphaFoldDB" id="A0A0A1UIF1"/>
<dbReference type="PANTHER" id="PTHR47966">
    <property type="entry name" value="BETA-SITE APP-CLEAVING ENZYME, ISOFORM A-RELATED"/>
    <property type="match status" value="1"/>
</dbReference>
<reference evidence="4" key="1">
    <citation type="journal article" date="2014" name="Genome Announc.">
        <title>Draft genome sequence of the plant-pathogenic soil fungus Rhizoctonia solani anastomosis group 3 strain Rhs1AP.</title>
        <authorList>
            <person name="Cubeta M.A."/>
            <person name="Thomas E."/>
            <person name="Dean R.A."/>
            <person name="Jabaji S."/>
            <person name="Neate S.M."/>
            <person name="Tavantzis S."/>
            <person name="Toda T."/>
            <person name="Vilgalys R."/>
            <person name="Bharathan N."/>
            <person name="Fedorova-Abrams N."/>
            <person name="Pakala S.B."/>
            <person name="Pakala S.M."/>
            <person name="Zafar N."/>
            <person name="Joardar V."/>
            <person name="Losada L."/>
            <person name="Nierman W.C."/>
        </authorList>
    </citation>
    <scope>NUCLEOTIDE SEQUENCE [LARGE SCALE GENOMIC DNA]</scope>
    <source>
        <strain evidence="4">AG-3</strain>
    </source>
</reference>